<name>A0A9E8NB82_9BACT</name>
<evidence type="ECO:0000259" key="1">
    <source>
        <dbReference type="PROSITE" id="PS51352"/>
    </source>
</evidence>
<proteinExistence type="predicted"/>
<sequence>MKNKNWLSASNIFSAALIVFTIVMVISPQVKGWTIQSLMKIGLFQPRIDKMQEIQSETLPNMSFKNKDGKTVDLASLKGKVVFINFWATWCAPCIAEMPSINALQDRFGDNDDIVFLMVDVDGNDEKSAKFMKEHQFDLNVFKAASAIAPVFMQGTIPTTVILDRKGKMVFRQEGAADYNSRELVDLLVGLIR</sequence>
<dbReference type="InterPro" id="IPR036249">
    <property type="entry name" value="Thioredoxin-like_sf"/>
</dbReference>
<dbReference type="AlphaFoldDB" id="A0A9E8NB82"/>
<feature type="domain" description="Thioredoxin" evidence="1">
    <location>
        <begin position="53"/>
        <end position="193"/>
    </location>
</feature>
<dbReference type="Gene3D" id="3.40.30.10">
    <property type="entry name" value="Glutaredoxin"/>
    <property type="match status" value="1"/>
</dbReference>
<dbReference type="InterPro" id="IPR013766">
    <property type="entry name" value="Thioredoxin_domain"/>
</dbReference>
<dbReference type="EMBL" id="CP112998">
    <property type="protein sequence ID" value="WAC13450.1"/>
    <property type="molecule type" value="Genomic_DNA"/>
</dbReference>
<dbReference type="RefSeq" id="WP_244819439.1">
    <property type="nucleotide sequence ID" value="NZ_CP112998.1"/>
</dbReference>
<protein>
    <submittedName>
        <fullName evidence="2">TlpA disulfide reductase family protein</fullName>
    </submittedName>
</protein>
<dbReference type="GO" id="GO:0016491">
    <property type="term" value="F:oxidoreductase activity"/>
    <property type="evidence" value="ECO:0007669"/>
    <property type="project" value="InterPro"/>
</dbReference>
<dbReference type="InterPro" id="IPR013740">
    <property type="entry name" value="Redoxin"/>
</dbReference>
<dbReference type="Pfam" id="PF08534">
    <property type="entry name" value="Redoxin"/>
    <property type="match status" value="1"/>
</dbReference>
<dbReference type="SUPFAM" id="SSF52833">
    <property type="entry name" value="Thioredoxin-like"/>
    <property type="match status" value="1"/>
</dbReference>
<dbReference type="InterPro" id="IPR050553">
    <property type="entry name" value="Thioredoxin_ResA/DsbE_sf"/>
</dbReference>
<dbReference type="Proteomes" id="UP001164653">
    <property type="component" value="Chromosome"/>
</dbReference>
<evidence type="ECO:0000313" key="2">
    <source>
        <dbReference type="EMBL" id="WAC13450.1"/>
    </source>
</evidence>
<dbReference type="PROSITE" id="PS51352">
    <property type="entry name" value="THIOREDOXIN_2"/>
    <property type="match status" value="1"/>
</dbReference>
<dbReference type="PANTHER" id="PTHR42852">
    <property type="entry name" value="THIOL:DISULFIDE INTERCHANGE PROTEIN DSBE"/>
    <property type="match status" value="1"/>
</dbReference>
<gene>
    <name evidence="2" type="ORF">ON006_05725</name>
</gene>
<dbReference type="CDD" id="cd02966">
    <property type="entry name" value="TlpA_like_family"/>
    <property type="match status" value="1"/>
</dbReference>
<accession>A0A9E8NB82</accession>
<organism evidence="2 3">
    <name type="scientific">Dyadobacter pollutisoli</name>
    <dbReference type="NCBI Taxonomy" id="2910158"/>
    <lineage>
        <taxon>Bacteria</taxon>
        <taxon>Pseudomonadati</taxon>
        <taxon>Bacteroidota</taxon>
        <taxon>Cytophagia</taxon>
        <taxon>Cytophagales</taxon>
        <taxon>Spirosomataceae</taxon>
        <taxon>Dyadobacter</taxon>
    </lineage>
</organism>
<evidence type="ECO:0000313" key="3">
    <source>
        <dbReference type="Proteomes" id="UP001164653"/>
    </source>
</evidence>
<dbReference type="KEGG" id="dpf:ON006_05725"/>
<keyword evidence="3" id="KW-1185">Reference proteome</keyword>
<dbReference type="PANTHER" id="PTHR42852:SF17">
    <property type="entry name" value="THIOREDOXIN-LIKE PROTEIN HI_1115"/>
    <property type="match status" value="1"/>
</dbReference>
<reference evidence="2" key="1">
    <citation type="submission" date="2022-11" db="EMBL/GenBank/DDBJ databases">
        <title>Dyadobacter pollutisoli sp. nov., isolated from plastic dumped soil.</title>
        <authorList>
            <person name="Kim J.M."/>
            <person name="Kim K.R."/>
            <person name="Lee J.K."/>
            <person name="Hao L."/>
            <person name="Jeon C.O."/>
        </authorList>
    </citation>
    <scope>NUCLEOTIDE SEQUENCE</scope>
    <source>
        <strain evidence="2">U1</strain>
    </source>
</reference>